<protein>
    <submittedName>
        <fullName evidence="1">Uncharacterized protein</fullName>
    </submittedName>
</protein>
<name>A0A318K7F4_9NOCA</name>
<evidence type="ECO:0000313" key="1">
    <source>
        <dbReference type="EMBL" id="PXX65386.1"/>
    </source>
</evidence>
<proteinExistence type="predicted"/>
<sequence length="293" mass="32062">MASNAAMITITGVDGSRWTVAGQGRGQEGVELATSPSGLYDAPVSTIWNQTAFQIGSSFGGYRINKRDVVFAVNIFQTPGLAWESVDSAWRKAWAYDRDSTMTITTDYGTRALALRLSEQPDFKPEKDPHLKRWGKVVMTCIAGNPWWVESDVTSSWTSTIDTIGGAIQSGSLTVANPTDQPMWLKWVCSAPGKWTLPDFSWIAGDRDAARMVTLPLAARGQDLTVDTDPMEEMIVAADKSQFWALMNGVSFLYPVPPYTPSTSMPVKVTGAPTGASIMAVQQRNWSRPWGLQ</sequence>
<reference evidence="1 2" key="1">
    <citation type="submission" date="2018-05" db="EMBL/GenBank/DDBJ databases">
        <title>Genomic Encyclopedia of Type Strains, Phase IV (KMG-IV): sequencing the most valuable type-strain genomes for metagenomic binning, comparative biology and taxonomic classification.</title>
        <authorList>
            <person name="Goeker M."/>
        </authorList>
    </citation>
    <scope>NUCLEOTIDE SEQUENCE [LARGE SCALE GENOMIC DNA]</scope>
    <source>
        <strain evidence="1 2">DSM 44704</strain>
    </source>
</reference>
<dbReference type="AlphaFoldDB" id="A0A318K7F4"/>
<comment type="caution">
    <text evidence="1">The sequence shown here is derived from an EMBL/GenBank/DDBJ whole genome shotgun (WGS) entry which is preliminary data.</text>
</comment>
<gene>
    <name evidence="1" type="ORF">DFR70_104450</name>
</gene>
<accession>A0A318K7F4</accession>
<dbReference type="Proteomes" id="UP000247569">
    <property type="component" value="Unassembled WGS sequence"/>
</dbReference>
<keyword evidence="2" id="KW-1185">Reference proteome</keyword>
<dbReference type="EMBL" id="QJKF01000004">
    <property type="protein sequence ID" value="PXX65386.1"/>
    <property type="molecule type" value="Genomic_DNA"/>
</dbReference>
<organism evidence="1 2">
    <name type="scientific">Nocardia tenerifensis</name>
    <dbReference type="NCBI Taxonomy" id="228006"/>
    <lineage>
        <taxon>Bacteria</taxon>
        <taxon>Bacillati</taxon>
        <taxon>Actinomycetota</taxon>
        <taxon>Actinomycetes</taxon>
        <taxon>Mycobacteriales</taxon>
        <taxon>Nocardiaceae</taxon>
        <taxon>Nocardia</taxon>
    </lineage>
</organism>
<evidence type="ECO:0000313" key="2">
    <source>
        <dbReference type="Proteomes" id="UP000247569"/>
    </source>
</evidence>